<dbReference type="InterPro" id="IPR006016">
    <property type="entry name" value="UspA"/>
</dbReference>
<dbReference type="Pfam" id="PF00582">
    <property type="entry name" value="Usp"/>
    <property type="match status" value="2"/>
</dbReference>
<feature type="domain" description="UspA" evidence="2">
    <location>
        <begin position="1"/>
        <end position="138"/>
    </location>
</feature>
<organism evidence="3 4">
    <name type="scientific">Candidatus Pseudobacter hemicellulosilyticus</name>
    <dbReference type="NCBI Taxonomy" id="3121375"/>
    <lineage>
        <taxon>Bacteria</taxon>
        <taxon>Pseudomonadati</taxon>
        <taxon>Bacteroidota</taxon>
        <taxon>Chitinophagia</taxon>
        <taxon>Chitinophagales</taxon>
        <taxon>Chitinophagaceae</taxon>
        <taxon>Pseudobacter</taxon>
    </lineage>
</organism>
<comment type="similarity">
    <text evidence="1">Belongs to the universal stress protein A family.</text>
</comment>
<dbReference type="PANTHER" id="PTHR46268">
    <property type="entry name" value="STRESS RESPONSE PROTEIN NHAX"/>
    <property type="match status" value="1"/>
</dbReference>
<dbReference type="EMBL" id="CP119311">
    <property type="protein sequence ID" value="WEK37480.1"/>
    <property type="molecule type" value="Genomic_DNA"/>
</dbReference>
<dbReference type="Proteomes" id="UP001220610">
    <property type="component" value="Chromosome"/>
</dbReference>
<dbReference type="CDD" id="cd00293">
    <property type="entry name" value="USP-like"/>
    <property type="match status" value="1"/>
</dbReference>
<evidence type="ECO:0000313" key="3">
    <source>
        <dbReference type="EMBL" id="WEK37480.1"/>
    </source>
</evidence>
<dbReference type="InterPro" id="IPR006015">
    <property type="entry name" value="Universal_stress_UspA"/>
</dbReference>
<evidence type="ECO:0000313" key="4">
    <source>
        <dbReference type="Proteomes" id="UP001220610"/>
    </source>
</evidence>
<sequence length="274" mass="30378">MRNILVPVDFSPASRNAAEYAGQLAKGWNARITLFHAYMLPTPVTEVPYVMVTADELQKENEEYIREEAQHLHGQFGLEVEWVVRIGIASDEIKELIREKGIDLIVMGMKGAGGLDKIIGSTTTNVNRKVAVPVLVVPHDATYRPIHQAAYATDLTEVAQVAIFEPFLELVKNSSAKVHILHVAKSDAAGAGELVSRKGQENLFEGLDHEFVTVTDSSITQGINNYLKNNQIDLLTMVAHKHSFFERLFSKSYTAAMSYETHIPLLVLHEKGNG</sequence>
<evidence type="ECO:0000256" key="1">
    <source>
        <dbReference type="ARBA" id="ARBA00008791"/>
    </source>
</evidence>
<dbReference type="AlphaFoldDB" id="A0AAJ5WVC4"/>
<reference evidence="3" key="1">
    <citation type="submission" date="2023-03" db="EMBL/GenBank/DDBJ databases">
        <title>Andean soil-derived lignocellulolytic bacterial consortium as a source of novel taxa and putative plastic-active enzymes.</title>
        <authorList>
            <person name="Diaz-Garcia L."/>
            <person name="Chuvochina M."/>
            <person name="Feuerriegel G."/>
            <person name="Bunk B."/>
            <person name="Sproer C."/>
            <person name="Streit W.R."/>
            <person name="Rodriguez L.M."/>
            <person name="Overmann J."/>
            <person name="Jimenez D.J."/>
        </authorList>
    </citation>
    <scope>NUCLEOTIDE SEQUENCE</scope>
    <source>
        <strain evidence="3">MAG 7</strain>
    </source>
</reference>
<dbReference type="PANTHER" id="PTHR46268:SF6">
    <property type="entry name" value="UNIVERSAL STRESS PROTEIN UP12"/>
    <property type="match status" value="1"/>
</dbReference>
<dbReference type="SUPFAM" id="SSF52402">
    <property type="entry name" value="Adenine nucleotide alpha hydrolases-like"/>
    <property type="match status" value="2"/>
</dbReference>
<dbReference type="PRINTS" id="PR01438">
    <property type="entry name" value="UNVRSLSTRESS"/>
</dbReference>
<proteinExistence type="inferred from homology"/>
<dbReference type="Gene3D" id="3.40.50.12370">
    <property type="match status" value="1"/>
</dbReference>
<gene>
    <name evidence="3" type="ORF">P0Y53_08195</name>
</gene>
<feature type="domain" description="UspA" evidence="2">
    <location>
        <begin position="151"/>
        <end position="269"/>
    </location>
</feature>
<accession>A0AAJ5WVC4</accession>
<protein>
    <submittedName>
        <fullName evidence="3">Universal stress protein</fullName>
    </submittedName>
</protein>
<evidence type="ECO:0000259" key="2">
    <source>
        <dbReference type="Pfam" id="PF00582"/>
    </source>
</evidence>
<name>A0AAJ5WVC4_9BACT</name>